<protein>
    <submittedName>
        <fullName evidence="23">5-hydroxytryptamine receptor 3C-like</fullName>
    </submittedName>
</protein>
<dbReference type="FunFam" id="2.70.170.10:FF:000017">
    <property type="entry name" value="5-hydroxytryptamine receptor 3A"/>
    <property type="match status" value="1"/>
</dbReference>
<comment type="catalytic activity">
    <reaction evidence="18">
        <text>Ca(2+)(in) = Ca(2+)(out)</text>
        <dbReference type="Rhea" id="RHEA:29671"/>
        <dbReference type="ChEBI" id="CHEBI:29108"/>
    </reaction>
</comment>
<evidence type="ECO:0000256" key="8">
    <source>
        <dbReference type="ARBA" id="ARBA00023136"/>
    </source>
</evidence>
<keyword evidence="10" id="KW-0675">Receptor</keyword>
<evidence type="ECO:0000256" key="12">
    <source>
        <dbReference type="ARBA" id="ARBA00023257"/>
    </source>
</evidence>
<comment type="similarity">
    <text evidence="20">Belongs to the ligand-gated ion channel (TC 1.A.9) family.</text>
</comment>
<dbReference type="InterPro" id="IPR018000">
    <property type="entry name" value="Neurotransmitter_ion_chnl_CS"/>
</dbReference>
<evidence type="ECO:0000256" key="11">
    <source>
        <dbReference type="ARBA" id="ARBA00023180"/>
    </source>
</evidence>
<evidence type="ECO:0000313" key="23">
    <source>
        <dbReference type="Ensembl" id="ENSKMAP00000011555.1"/>
    </source>
</evidence>
<evidence type="ECO:0000256" key="7">
    <source>
        <dbReference type="ARBA" id="ARBA00023065"/>
    </source>
</evidence>
<dbReference type="GO" id="GO:0005230">
    <property type="term" value="F:extracellular ligand-gated monoatomic ion channel activity"/>
    <property type="evidence" value="ECO:0007669"/>
    <property type="project" value="InterPro"/>
</dbReference>
<evidence type="ECO:0000256" key="10">
    <source>
        <dbReference type="ARBA" id="ARBA00023170"/>
    </source>
</evidence>
<dbReference type="InterPro" id="IPR006201">
    <property type="entry name" value="Neur_channel"/>
</dbReference>
<evidence type="ECO:0000256" key="14">
    <source>
        <dbReference type="ARBA" id="ARBA00023303"/>
    </source>
</evidence>
<dbReference type="InterPro" id="IPR049944">
    <property type="entry name" value="LGIC_TM_5-HT3"/>
</dbReference>
<dbReference type="CDD" id="cd19063">
    <property type="entry name" value="LGIC_TM_5-HT3"/>
    <property type="match status" value="1"/>
</dbReference>
<dbReference type="AlphaFoldDB" id="A0A3Q3A6J7"/>
<dbReference type="Pfam" id="PF02931">
    <property type="entry name" value="Neur_chan_LBD"/>
    <property type="match status" value="1"/>
</dbReference>
<dbReference type="OMA" id="WKCAGIT"/>
<accession>A0A3Q3A6J7</accession>
<comment type="catalytic activity">
    <reaction evidence="16">
        <text>K(+)(in) = K(+)(out)</text>
        <dbReference type="Rhea" id="RHEA:29463"/>
        <dbReference type="ChEBI" id="CHEBI:29103"/>
    </reaction>
</comment>
<feature type="transmembrane region" description="Helical" evidence="20">
    <location>
        <begin position="221"/>
        <end position="244"/>
    </location>
</feature>
<dbReference type="Gene3D" id="2.70.170.10">
    <property type="entry name" value="Neurotransmitter-gated ion-channel ligand-binding domain"/>
    <property type="match status" value="1"/>
</dbReference>
<keyword evidence="1 20" id="KW-0813">Transport</keyword>
<keyword evidence="5 20" id="KW-1133">Transmembrane helix</keyword>
<dbReference type="Ensembl" id="ENSKMAT00000011733.1">
    <property type="protein sequence ID" value="ENSKMAP00000011555.1"/>
    <property type="gene ID" value="ENSKMAG00000008682.1"/>
</dbReference>
<keyword evidence="2" id="KW-1003">Cell membrane</keyword>
<dbReference type="Gene3D" id="1.20.58.390">
    <property type="entry name" value="Neurotransmitter-gated ion-channel transmembrane domain"/>
    <property type="match status" value="1"/>
</dbReference>
<evidence type="ECO:0000256" key="20">
    <source>
        <dbReference type="RuleBase" id="RU000687"/>
    </source>
</evidence>
<keyword evidence="6" id="KW-0770">Synapse</keyword>
<organism evidence="23 24">
    <name type="scientific">Kryptolebias marmoratus</name>
    <name type="common">Mangrove killifish</name>
    <name type="synonym">Rivulus marmoratus</name>
    <dbReference type="NCBI Taxonomy" id="37003"/>
    <lineage>
        <taxon>Eukaryota</taxon>
        <taxon>Metazoa</taxon>
        <taxon>Chordata</taxon>
        <taxon>Craniata</taxon>
        <taxon>Vertebrata</taxon>
        <taxon>Euteleostomi</taxon>
        <taxon>Actinopterygii</taxon>
        <taxon>Neopterygii</taxon>
        <taxon>Teleostei</taxon>
        <taxon>Neoteleostei</taxon>
        <taxon>Acanthomorphata</taxon>
        <taxon>Ovalentaria</taxon>
        <taxon>Atherinomorphae</taxon>
        <taxon>Cyprinodontiformes</taxon>
        <taxon>Rivulidae</taxon>
        <taxon>Kryptolebias</taxon>
    </lineage>
</organism>
<evidence type="ECO:0000259" key="22">
    <source>
        <dbReference type="Pfam" id="PF02932"/>
    </source>
</evidence>
<keyword evidence="14 20" id="KW-0407">Ion channel</keyword>
<dbReference type="InterPro" id="IPR036734">
    <property type="entry name" value="Neur_chan_lig-bd_sf"/>
</dbReference>
<dbReference type="GO" id="GO:0045211">
    <property type="term" value="C:postsynaptic membrane"/>
    <property type="evidence" value="ECO:0007669"/>
    <property type="project" value="UniProtKB-SubCell"/>
</dbReference>
<evidence type="ECO:0000256" key="16">
    <source>
        <dbReference type="ARBA" id="ARBA00034430"/>
    </source>
</evidence>
<comment type="catalytic activity">
    <reaction evidence="17">
        <text>Na(+)(in) = Na(+)(out)</text>
        <dbReference type="Rhea" id="RHEA:34963"/>
        <dbReference type="ChEBI" id="CHEBI:29101"/>
    </reaction>
</comment>
<keyword evidence="9" id="KW-1015">Disulfide bond</keyword>
<evidence type="ECO:0000259" key="21">
    <source>
        <dbReference type="Pfam" id="PF02931"/>
    </source>
</evidence>
<sequence>CFGDWDGYDTAILTVVFSLQWWINDSAILNCSQPNPTSLLSALQAAFDLNSIRPVSNMSTTTKVYISFTLFGILGVVRKVLYIIWKNEFTVWDSEECGIDWIAIPRKLLWVPDIVINEFMEKNTAPEVPYTYLQYEGLVLDEQPVRVVSSCRLDIYLFPFDIQNCSFTFNSYIYDTEDLLKASKQAMVTMGEWELVGLTSELKTIGSTNEFISVRRQPVMYVLNLLIPSCFLITVDLFSFVLPAKSIDRSLFKMTLVLGYTVFLLSTNDLLPITGNTIPLINVFLSLCLSMMVTSLLETIFITNLLQGSAHYTPPPRWIRVLVLHILGRLVGLPPKPNGTSEHKEQLNEDKSVQVLRDLSGDLQAIHRQVILQLKGGPSSEDWIQVGLIIDRLLFILYIVFITVSFITIIIIWVNSYNNI</sequence>
<feature type="domain" description="Neurotransmitter-gated ion-channel transmembrane" evidence="22">
    <location>
        <begin position="225"/>
        <end position="347"/>
    </location>
</feature>
<dbReference type="PROSITE" id="PS00236">
    <property type="entry name" value="NEUROTR_ION_CHANNEL"/>
    <property type="match status" value="1"/>
</dbReference>
<dbReference type="InterPro" id="IPR036719">
    <property type="entry name" value="Neuro-gated_channel_TM_sf"/>
</dbReference>
<keyword evidence="24" id="KW-1185">Reference proteome</keyword>
<evidence type="ECO:0000256" key="13">
    <source>
        <dbReference type="ARBA" id="ARBA00023286"/>
    </source>
</evidence>
<dbReference type="PRINTS" id="PR00252">
    <property type="entry name" value="NRIONCHANNEL"/>
</dbReference>
<name>A0A3Q3A6J7_KRYMA</name>
<evidence type="ECO:0000256" key="19">
    <source>
        <dbReference type="ARBA" id="ARBA00037540"/>
    </source>
</evidence>
<evidence type="ECO:0000256" key="2">
    <source>
        <dbReference type="ARBA" id="ARBA00022475"/>
    </source>
</evidence>
<comment type="function">
    <text evidence="19">Forms serotonin (5-hydroxytryptamine/5-HT3)-activated cation-selective channel complexes, which when activated cause fast, depolarizing responses in neurons.</text>
</comment>
<keyword evidence="7 20" id="KW-0406">Ion transport</keyword>
<dbReference type="SUPFAM" id="SSF63712">
    <property type="entry name" value="Nicotinic receptor ligand binding domain-like"/>
    <property type="match status" value="1"/>
</dbReference>
<evidence type="ECO:0000256" key="6">
    <source>
        <dbReference type="ARBA" id="ARBA00023018"/>
    </source>
</evidence>
<feature type="transmembrane region" description="Helical" evidence="20">
    <location>
        <begin position="64"/>
        <end position="85"/>
    </location>
</feature>
<dbReference type="Proteomes" id="UP000264800">
    <property type="component" value="Unplaced"/>
</dbReference>
<dbReference type="GO" id="GO:0004888">
    <property type="term" value="F:transmembrane signaling receptor activity"/>
    <property type="evidence" value="ECO:0007669"/>
    <property type="project" value="InterPro"/>
</dbReference>
<feature type="transmembrane region" description="Helical" evidence="20">
    <location>
        <begin position="393"/>
        <end position="414"/>
    </location>
</feature>
<dbReference type="SUPFAM" id="SSF90112">
    <property type="entry name" value="Neurotransmitter-gated ion-channel transmembrane pore"/>
    <property type="match status" value="1"/>
</dbReference>
<reference evidence="23" key="1">
    <citation type="submission" date="2025-08" db="UniProtKB">
        <authorList>
            <consortium name="Ensembl"/>
        </authorList>
    </citation>
    <scope>IDENTIFICATION</scope>
</reference>
<keyword evidence="8 20" id="KW-0472">Membrane</keyword>
<keyword evidence="12" id="KW-0628">Postsynaptic cell membrane</keyword>
<keyword evidence="3 20" id="KW-0812">Transmembrane</keyword>
<dbReference type="STRING" id="37003.ENSKMAP00000011555"/>
<comment type="subcellular location">
    <subcellularLocation>
        <location evidence="15">Postsynaptic cell membrane</location>
        <topology evidence="15">Multi-pass membrane protein</topology>
    </subcellularLocation>
</comment>
<proteinExistence type="inferred from homology"/>
<dbReference type="InterPro" id="IPR006202">
    <property type="entry name" value="Neur_chan_lig-bd"/>
</dbReference>
<evidence type="ECO:0000256" key="3">
    <source>
        <dbReference type="ARBA" id="ARBA00022692"/>
    </source>
</evidence>
<feature type="transmembrane region" description="Helical" evidence="20">
    <location>
        <begin position="250"/>
        <end position="271"/>
    </location>
</feature>
<reference evidence="23" key="2">
    <citation type="submission" date="2025-09" db="UniProtKB">
        <authorList>
            <consortium name="Ensembl"/>
        </authorList>
    </citation>
    <scope>IDENTIFICATION</scope>
</reference>
<dbReference type="InterPro" id="IPR006029">
    <property type="entry name" value="Neurotrans-gated_channel_TM"/>
</dbReference>
<keyword evidence="4" id="KW-0732">Signal</keyword>
<keyword evidence="11" id="KW-0325">Glycoprotein</keyword>
<dbReference type="GeneTree" id="ENSGT00940000164924"/>
<dbReference type="PANTHER" id="PTHR18945">
    <property type="entry name" value="NEUROTRANSMITTER GATED ION CHANNEL"/>
    <property type="match status" value="1"/>
</dbReference>
<evidence type="ECO:0000256" key="17">
    <source>
        <dbReference type="ARBA" id="ARBA00036239"/>
    </source>
</evidence>
<evidence type="ECO:0000256" key="9">
    <source>
        <dbReference type="ARBA" id="ARBA00023157"/>
    </source>
</evidence>
<evidence type="ECO:0000256" key="4">
    <source>
        <dbReference type="ARBA" id="ARBA00022729"/>
    </source>
</evidence>
<keyword evidence="13" id="KW-1071">Ligand-gated ion channel</keyword>
<dbReference type="Pfam" id="PF02932">
    <property type="entry name" value="Neur_chan_memb"/>
    <property type="match status" value="1"/>
</dbReference>
<dbReference type="InterPro" id="IPR038050">
    <property type="entry name" value="Neuro_actylchol_rec"/>
</dbReference>
<feature type="domain" description="Neurotransmitter-gated ion-channel ligand-binding" evidence="21">
    <location>
        <begin position="50"/>
        <end position="184"/>
    </location>
</feature>
<evidence type="ECO:0000256" key="15">
    <source>
        <dbReference type="ARBA" id="ARBA00034104"/>
    </source>
</evidence>
<evidence type="ECO:0000256" key="1">
    <source>
        <dbReference type="ARBA" id="ARBA00022448"/>
    </source>
</evidence>
<feature type="transmembrane region" description="Helical" evidence="20">
    <location>
        <begin position="283"/>
        <end position="306"/>
    </location>
</feature>
<evidence type="ECO:0000256" key="5">
    <source>
        <dbReference type="ARBA" id="ARBA00022989"/>
    </source>
</evidence>
<evidence type="ECO:0000313" key="24">
    <source>
        <dbReference type="Proteomes" id="UP000264800"/>
    </source>
</evidence>
<evidence type="ECO:0000256" key="18">
    <source>
        <dbReference type="ARBA" id="ARBA00036634"/>
    </source>
</evidence>